<sequence length="166" mass="18873">MHCWPNIDIQPILKYPKFFQGIRRPKNIFNSMLCNHVQPSNSDEIPDGGFGSLDATLRVLALNKRHVPRGVNNGTLLPTFPRLCTGHVFGQPERFRPVACFHVQLHNLLLFAQLAIDFRRQGKCLKTSQVARDQLEWNSLGGRQTASDIEQDVGPTLLRYDLDRAL</sequence>
<proteinExistence type="predicted"/>
<organism evidence="1">
    <name type="scientific">Anopheles atroparvus</name>
    <name type="common">European mosquito</name>
    <dbReference type="NCBI Taxonomy" id="41427"/>
    <lineage>
        <taxon>Eukaryota</taxon>
        <taxon>Metazoa</taxon>
        <taxon>Ecdysozoa</taxon>
        <taxon>Arthropoda</taxon>
        <taxon>Hexapoda</taxon>
        <taxon>Insecta</taxon>
        <taxon>Pterygota</taxon>
        <taxon>Neoptera</taxon>
        <taxon>Endopterygota</taxon>
        <taxon>Diptera</taxon>
        <taxon>Nematocera</taxon>
        <taxon>Culicoidea</taxon>
        <taxon>Culicidae</taxon>
        <taxon>Anophelinae</taxon>
        <taxon>Anopheles</taxon>
    </lineage>
</organism>
<dbReference type="VEuPathDB" id="VectorBase:AATE008672"/>
<dbReference type="EnsemblMetazoa" id="AATE008672-RA">
    <property type="protein sequence ID" value="AATE008672-PA.1"/>
    <property type="gene ID" value="AATE008672"/>
</dbReference>
<evidence type="ECO:0000313" key="1">
    <source>
        <dbReference type="EnsemblMetazoa" id="AATE008672-PA.1"/>
    </source>
</evidence>
<reference evidence="1" key="1">
    <citation type="submission" date="2022-08" db="UniProtKB">
        <authorList>
            <consortium name="EnsemblMetazoa"/>
        </authorList>
    </citation>
    <scope>IDENTIFICATION</scope>
    <source>
        <strain evidence="1">EBRO</strain>
    </source>
</reference>
<protein>
    <submittedName>
        <fullName evidence="1">Uncharacterized protein</fullName>
    </submittedName>
</protein>
<dbReference type="AlphaFoldDB" id="A0A182IZX0"/>
<accession>A0A182IZX0</accession>
<name>A0A182IZX0_ANOAO</name>